<evidence type="ECO:0000313" key="2">
    <source>
        <dbReference type="Proteomes" id="UP000053099"/>
    </source>
</evidence>
<name>A0A0N1KQC8_THESC</name>
<comment type="caution">
    <text evidence="1">The sequence shown here is derived from an EMBL/GenBank/DDBJ whole genome shotgun (WGS) entry which is preliminary data.</text>
</comment>
<dbReference type="InterPro" id="IPR012440">
    <property type="entry name" value="DUF1641"/>
</dbReference>
<dbReference type="AlphaFoldDB" id="A0A0N1KQC8"/>
<reference evidence="1 2" key="1">
    <citation type="submission" date="2015-09" db="EMBL/GenBank/DDBJ databases">
        <title>Draft genome sequence of Thermus scotoductus strain K1 isolated from a geothermal spring in Nagorno-Karabakh, Armenia.</title>
        <authorList>
            <person name="Saghatelyan A."/>
            <person name="Poghosyan L."/>
            <person name="Panosyan H."/>
            <person name="Birkeland N.-K."/>
        </authorList>
    </citation>
    <scope>NUCLEOTIDE SEQUENCE [LARGE SCALE GENOMIC DNA]</scope>
    <source>
        <strain evidence="1 2">K1</strain>
    </source>
</reference>
<accession>A0A0N1KQC8</accession>
<dbReference type="Proteomes" id="UP000053099">
    <property type="component" value="Unassembled WGS sequence"/>
</dbReference>
<gene>
    <name evidence="1" type="ORF">AN926_07360</name>
</gene>
<dbReference type="EMBL" id="LJJR01000019">
    <property type="protein sequence ID" value="KPD30009.1"/>
    <property type="molecule type" value="Genomic_DNA"/>
</dbReference>
<organism evidence="1 2">
    <name type="scientific">Thermus scotoductus</name>
    <dbReference type="NCBI Taxonomy" id="37636"/>
    <lineage>
        <taxon>Bacteria</taxon>
        <taxon>Thermotogati</taxon>
        <taxon>Deinococcota</taxon>
        <taxon>Deinococci</taxon>
        <taxon>Thermales</taxon>
        <taxon>Thermaceae</taxon>
        <taxon>Thermus</taxon>
    </lineage>
</organism>
<evidence type="ECO:0000313" key="1">
    <source>
        <dbReference type="EMBL" id="KPD30009.1"/>
    </source>
</evidence>
<dbReference type="PANTHER" id="PTHR38433:SF1">
    <property type="entry name" value="DUF1641 DOMAIN-CONTAINING PROTEIN"/>
    <property type="match status" value="1"/>
</dbReference>
<dbReference type="Pfam" id="PF07849">
    <property type="entry name" value="DUF1641"/>
    <property type="match status" value="1"/>
</dbReference>
<dbReference type="PATRIC" id="fig|37636.3.peg.546"/>
<dbReference type="PANTHER" id="PTHR38433">
    <property type="match status" value="1"/>
</dbReference>
<sequence>MEKTLTVEERLARIEEVLEKSGLGLLAQVGAGETLAENLGLLMEPKNLQMVSLLARFLDQAEALEKLADTLEKLEKSGALAFLGHLSENFGEGLGMLMEPQVLRLFSHGANVLDILSRIEPAAIGMMASALQRGLGETFTPEVMRDPPRVGLAGILKQLSDPEVQKALGVLFLLLKALGKAFGHLNEDMKALEGLMAKMMPKK</sequence>
<evidence type="ECO:0008006" key="3">
    <source>
        <dbReference type="Google" id="ProtNLM"/>
    </source>
</evidence>
<protein>
    <recommendedName>
        <fullName evidence="3">DUF1641 domain-containing protein</fullName>
    </recommendedName>
</protein>
<proteinExistence type="predicted"/>